<dbReference type="PANTHER" id="PTHR43065">
    <property type="entry name" value="SENSOR HISTIDINE KINASE"/>
    <property type="match status" value="1"/>
</dbReference>
<reference evidence="3 4" key="1">
    <citation type="submission" date="2023-02" db="EMBL/GenBank/DDBJ databases">
        <title>Genome sequence of Novosphingobium humi KACC 19094.</title>
        <authorList>
            <person name="Kim S."/>
            <person name="Heo J."/>
            <person name="Kwon S.-W."/>
        </authorList>
    </citation>
    <scope>NUCLEOTIDE SEQUENCE [LARGE SCALE GENOMIC DNA]</scope>
    <source>
        <strain evidence="3 4">KACC 19094</strain>
        <plasmid evidence="3 4">unnamed3</plasmid>
    </source>
</reference>
<dbReference type="Proteomes" id="UP001218231">
    <property type="component" value="Plasmid unnamed3"/>
</dbReference>
<dbReference type="Pfam" id="PF02518">
    <property type="entry name" value="HATPase_c"/>
    <property type="match status" value="1"/>
</dbReference>
<keyword evidence="1" id="KW-0472">Membrane</keyword>
<protein>
    <submittedName>
        <fullName evidence="3">Sensor histidine kinase</fullName>
    </submittedName>
</protein>
<dbReference type="InterPro" id="IPR005467">
    <property type="entry name" value="His_kinase_dom"/>
</dbReference>
<keyword evidence="3" id="KW-0808">Transferase</keyword>
<dbReference type="InterPro" id="IPR003594">
    <property type="entry name" value="HATPase_dom"/>
</dbReference>
<dbReference type="GO" id="GO:0016301">
    <property type="term" value="F:kinase activity"/>
    <property type="evidence" value="ECO:0007669"/>
    <property type="project" value="UniProtKB-KW"/>
</dbReference>
<dbReference type="InterPro" id="IPR036890">
    <property type="entry name" value="HATPase_C_sf"/>
</dbReference>
<feature type="transmembrane region" description="Helical" evidence="1">
    <location>
        <begin position="194"/>
        <end position="218"/>
    </location>
</feature>
<feature type="transmembrane region" description="Helical" evidence="1">
    <location>
        <begin position="82"/>
        <end position="99"/>
    </location>
</feature>
<feature type="transmembrane region" description="Helical" evidence="1">
    <location>
        <begin position="161"/>
        <end position="182"/>
    </location>
</feature>
<keyword evidence="1" id="KW-1133">Transmembrane helix</keyword>
<dbReference type="SUPFAM" id="SSF55874">
    <property type="entry name" value="ATPase domain of HSP90 chaperone/DNA topoisomerase II/histidine kinase"/>
    <property type="match status" value="1"/>
</dbReference>
<dbReference type="Gene3D" id="3.30.565.10">
    <property type="entry name" value="Histidine kinase-like ATPase, C-terminal domain"/>
    <property type="match status" value="2"/>
</dbReference>
<name>A0ABY7U4W7_9SPHN</name>
<keyword evidence="4" id="KW-1185">Reference proteome</keyword>
<keyword evidence="1" id="KW-0812">Transmembrane</keyword>
<evidence type="ECO:0000259" key="2">
    <source>
        <dbReference type="PROSITE" id="PS50109"/>
    </source>
</evidence>
<keyword evidence="3" id="KW-0418">Kinase</keyword>
<sequence length="487" mass="52325">MWYPAAGLRFAVLWRWGPRLTLWLMAVELGVDAALGQFNFTGPDALHDMLGIARPALTCGLVLTLLQRLAARLNKPNLLPPMIFGLAAVGAPILNALMVQPIQWILPRTQPTFGHGIDLVIALNSLVVGDMLGILVLAPFLLSLGEVMEGKVALALPPLKVWPLLEGGGALVVGTLAVWLLWHAGMGVQPAPGLLAGAWIGLRFGRVGAWLAIFVQMAMLLPYSAEAVTYTQRLSLHLGLASTVIVTWLAGSYCDAQIWAQASLDRRNRMLFQAERLKTLRAMSVAVIHEISQPLSTLAIEARHLKDACGDASSEVAASAELVDRKARELSDMVRRLRRFGGRDVDEPSPVPVAQLVQTARQIVAPELREMGAFLHTAPVAEEIFVQAQEVELTQALVNLLRNAMAAHAQVAPAQTDMRLDVRVEGDQVCLEVTNAVASLHAPGNGMGVGLAIARTIIEAHGGRLSRTGLPGQVRFHLVLPIVGASA</sequence>
<keyword evidence="3" id="KW-0614">Plasmid</keyword>
<feature type="transmembrane region" description="Helical" evidence="1">
    <location>
        <begin position="238"/>
        <end position="260"/>
    </location>
</feature>
<dbReference type="PANTHER" id="PTHR43065:SF42">
    <property type="entry name" value="TWO-COMPONENT SENSOR PPRA"/>
    <property type="match status" value="1"/>
</dbReference>
<proteinExistence type="predicted"/>
<feature type="domain" description="Histidine kinase" evidence="2">
    <location>
        <begin position="286"/>
        <end position="484"/>
    </location>
</feature>
<dbReference type="PROSITE" id="PS50109">
    <property type="entry name" value="HIS_KIN"/>
    <property type="match status" value="1"/>
</dbReference>
<accession>A0ABY7U4W7</accession>
<organism evidence="3 4">
    <name type="scientific">Novosphingobium humi</name>
    <dbReference type="NCBI Taxonomy" id="2282397"/>
    <lineage>
        <taxon>Bacteria</taxon>
        <taxon>Pseudomonadati</taxon>
        <taxon>Pseudomonadota</taxon>
        <taxon>Alphaproteobacteria</taxon>
        <taxon>Sphingomonadales</taxon>
        <taxon>Sphingomonadaceae</taxon>
        <taxon>Novosphingobium</taxon>
    </lineage>
</organism>
<evidence type="ECO:0000313" key="4">
    <source>
        <dbReference type="Proteomes" id="UP001218231"/>
    </source>
</evidence>
<dbReference type="RefSeq" id="WP_273620510.1">
    <property type="nucleotide sequence ID" value="NZ_CP117420.1"/>
</dbReference>
<dbReference type="EMBL" id="CP117420">
    <property type="protein sequence ID" value="WCT80243.1"/>
    <property type="molecule type" value="Genomic_DNA"/>
</dbReference>
<feature type="transmembrane region" description="Helical" evidence="1">
    <location>
        <begin position="119"/>
        <end position="141"/>
    </location>
</feature>
<dbReference type="SMART" id="SM00387">
    <property type="entry name" value="HATPase_c"/>
    <property type="match status" value="1"/>
</dbReference>
<evidence type="ECO:0000256" key="1">
    <source>
        <dbReference type="SAM" id="Phobius"/>
    </source>
</evidence>
<geneLocation type="plasmid" evidence="3 4">
    <name>unnamed3</name>
</geneLocation>
<gene>
    <name evidence="3" type="ORF">PQ457_22115</name>
</gene>
<evidence type="ECO:0000313" key="3">
    <source>
        <dbReference type="EMBL" id="WCT80243.1"/>
    </source>
</evidence>
<dbReference type="Gene3D" id="1.10.287.130">
    <property type="match status" value="1"/>
</dbReference>